<proteinExistence type="predicted"/>
<dbReference type="Proteomes" id="UP000198982">
    <property type="component" value="Unassembled WGS sequence"/>
</dbReference>
<dbReference type="RefSeq" id="WP_092318039.1">
    <property type="nucleotide sequence ID" value="NZ_FNTJ01000002.1"/>
</dbReference>
<evidence type="ECO:0008006" key="3">
    <source>
        <dbReference type="Google" id="ProtNLM"/>
    </source>
</evidence>
<gene>
    <name evidence="1" type="ORF">SAMN05216178_4729</name>
</gene>
<evidence type="ECO:0000313" key="2">
    <source>
        <dbReference type="Proteomes" id="UP000198982"/>
    </source>
</evidence>
<reference evidence="2" key="1">
    <citation type="submission" date="2016-10" db="EMBL/GenBank/DDBJ databases">
        <authorList>
            <person name="Varghese N."/>
            <person name="Submissions S."/>
        </authorList>
    </citation>
    <scope>NUCLEOTIDE SEQUENCE [LARGE SCALE GENOMIC DNA]</scope>
    <source>
        <strain evidence="2">DSM 9751</strain>
    </source>
</reference>
<evidence type="ECO:0000313" key="1">
    <source>
        <dbReference type="EMBL" id="SEC75178.1"/>
    </source>
</evidence>
<dbReference type="EMBL" id="FNTJ01000002">
    <property type="protein sequence ID" value="SEC75178.1"/>
    <property type="molecule type" value="Genomic_DNA"/>
</dbReference>
<protein>
    <recommendedName>
        <fullName evidence="3">DUF4265 domain-containing protein</fullName>
    </recommendedName>
</protein>
<keyword evidence="2" id="KW-1185">Reference proteome</keyword>
<name>A0A1H4V3H0_9PSED</name>
<dbReference type="AlphaFoldDB" id="A0A1H4V3H0"/>
<accession>A0A1H4V3H0</accession>
<dbReference type="Pfam" id="PF14085">
    <property type="entry name" value="DUF4265"/>
    <property type="match status" value="1"/>
</dbReference>
<organism evidence="1 2">
    <name type="scientific">Pseudomonas saponiphila</name>
    <dbReference type="NCBI Taxonomy" id="556534"/>
    <lineage>
        <taxon>Bacteria</taxon>
        <taxon>Pseudomonadati</taxon>
        <taxon>Pseudomonadota</taxon>
        <taxon>Gammaproteobacteria</taxon>
        <taxon>Pseudomonadales</taxon>
        <taxon>Pseudomonadaceae</taxon>
        <taxon>Pseudomonas</taxon>
    </lineage>
</organism>
<dbReference type="InterPro" id="IPR025361">
    <property type="entry name" value="DUF4265"/>
</dbReference>
<sequence>MDDQNQEISIRVVAGQNAHGPVYEPLHVRRIDEDSYEILYSPGLTLNLAKGDIISIKNPQAPAVVLKRGGNFCIHIYAKHIPEEHIVALAADVVTELGGMLDGRYKGNLTLSVPARNGMDNIARFFNRFRETTGIEWYYANIYKNLDDTDDETLLDWWLEQ</sequence>